<dbReference type="VEuPathDB" id="MicrosporidiaDB:NBO_491g0005"/>
<dbReference type="EMBL" id="KB909399">
    <property type="protein sequence ID" value="EOB12243.1"/>
    <property type="molecule type" value="Genomic_DNA"/>
</dbReference>
<dbReference type="AlphaFoldDB" id="R0MHG6"/>
<protein>
    <submittedName>
        <fullName evidence="1">Uncharacterized protein</fullName>
    </submittedName>
</protein>
<accession>R0MHG6</accession>
<dbReference type="HOGENOM" id="CLU_2097517_0_0_1"/>
<dbReference type="Proteomes" id="UP000016927">
    <property type="component" value="Unassembled WGS sequence"/>
</dbReference>
<name>R0MHG6_NOSB1</name>
<proteinExistence type="predicted"/>
<keyword evidence="2" id="KW-1185">Reference proteome</keyword>
<gene>
    <name evidence="1" type="ORF">NBO_491g0005</name>
</gene>
<organism evidence="1 2">
    <name type="scientific">Nosema bombycis (strain CQ1 / CVCC 102059)</name>
    <name type="common">Microsporidian parasite</name>
    <name type="synonym">Pebrine of silkworm</name>
    <dbReference type="NCBI Taxonomy" id="578461"/>
    <lineage>
        <taxon>Eukaryota</taxon>
        <taxon>Fungi</taxon>
        <taxon>Fungi incertae sedis</taxon>
        <taxon>Microsporidia</taxon>
        <taxon>Nosematidae</taxon>
        <taxon>Nosema</taxon>
    </lineage>
</organism>
<reference evidence="1 2" key="1">
    <citation type="journal article" date="2013" name="BMC Genomics">
        <title>Comparative genomics of parasitic silkworm microsporidia reveal an association between genome expansion and host adaptation.</title>
        <authorList>
            <person name="Pan G."/>
            <person name="Xu J."/>
            <person name="Li T."/>
            <person name="Xia Q."/>
            <person name="Liu S.L."/>
            <person name="Zhang G."/>
            <person name="Li S."/>
            <person name="Li C."/>
            <person name="Liu H."/>
            <person name="Yang L."/>
            <person name="Liu T."/>
            <person name="Zhang X."/>
            <person name="Wu Z."/>
            <person name="Fan W."/>
            <person name="Dang X."/>
            <person name="Xiang H."/>
            <person name="Tao M."/>
            <person name="Li Y."/>
            <person name="Hu J."/>
            <person name="Li Z."/>
            <person name="Lin L."/>
            <person name="Luo J."/>
            <person name="Geng L."/>
            <person name="Wang L."/>
            <person name="Long M."/>
            <person name="Wan Y."/>
            <person name="He N."/>
            <person name="Zhang Z."/>
            <person name="Lu C."/>
            <person name="Keeling P.J."/>
            <person name="Wang J."/>
            <person name="Xiang Z."/>
            <person name="Zhou Z."/>
        </authorList>
    </citation>
    <scope>NUCLEOTIDE SEQUENCE [LARGE SCALE GENOMIC DNA]</scope>
    <source>
        <strain evidence="2">CQ1 / CVCC 102059</strain>
    </source>
</reference>
<evidence type="ECO:0000313" key="2">
    <source>
        <dbReference type="Proteomes" id="UP000016927"/>
    </source>
</evidence>
<sequence>MVTLRSYFEPYRLNRIKDYEKEYDLQIQLLKDLQKHLKTVRNLLYPLSEAEVQKRIDIFLYGLISTVSEISNTISRYYEKNIMILKFDFNILEDIWIGVRKYVDRLISYKRNLTKN</sequence>
<evidence type="ECO:0000313" key="1">
    <source>
        <dbReference type="EMBL" id="EOB12243.1"/>
    </source>
</evidence>